<sequence>MSIFFNKHLLQTFFITTSNKIKSNKSNKKLSKNQYTYIRKLILYYRFLGLLSFSNKQLLNIL</sequence>
<organism evidence="1">
    <name type="scientific">Nephromyces sp. ex Molgula occidentalis</name>
    <dbReference type="NCBI Taxonomy" id="2544991"/>
    <lineage>
        <taxon>Eukaryota</taxon>
        <taxon>Sar</taxon>
        <taxon>Alveolata</taxon>
        <taxon>Apicomplexa</taxon>
        <taxon>Aconoidasida</taxon>
        <taxon>Nephromycida</taxon>
        <taxon>Nephromyces</taxon>
    </lineage>
</organism>
<accession>A0A5C1H7Y7</accession>
<protein>
    <recommendedName>
        <fullName evidence="2">30S ribosomal protein S18</fullName>
    </recommendedName>
</protein>
<evidence type="ECO:0008006" key="2">
    <source>
        <dbReference type="Google" id="ProtNLM"/>
    </source>
</evidence>
<dbReference type="EMBL" id="MK573206">
    <property type="protein sequence ID" value="QEM01750.1"/>
    <property type="molecule type" value="Genomic_DNA"/>
</dbReference>
<evidence type="ECO:0000313" key="1">
    <source>
        <dbReference type="EMBL" id="QEM01750.1"/>
    </source>
</evidence>
<gene>
    <name evidence="1" type="primary">orf59</name>
</gene>
<proteinExistence type="predicted"/>
<dbReference type="AlphaFoldDB" id="A0A5C1H7Y7"/>
<reference evidence="1" key="1">
    <citation type="journal article" date="2019" name="Genome Biol. Evol.">
        <title>Nephromyces represents a diverse and novel lineage of the Apicomplexa that has retained apicoplasts.</title>
        <authorList>
            <person name="Munoz-Gomez S.A."/>
            <person name="Durnin K."/>
            <person name="Eme L."/>
            <person name="Paight C."/>
            <person name="Lane C.E."/>
            <person name="Saffo M.B."/>
            <person name="Slamovits C.H."/>
        </authorList>
    </citation>
    <scope>NUCLEOTIDE SEQUENCE</scope>
    <source>
        <strain evidence="1">656</strain>
    </source>
</reference>
<name>A0A5C1H7Y7_9APIC</name>